<dbReference type="PANTHER" id="PTHR43386:SF1">
    <property type="entry name" value="D,D-DIPEPTIDE TRANSPORT SYSTEM PERMEASE PROTEIN DDPC-RELATED"/>
    <property type="match status" value="1"/>
</dbReference>
<evidence type="ECO:0000256" key="2">
    <source>
        <dbReference type="ARBA" id="ARBA00022448"/>
    </source>
</evidence>
<evidence type="ECO:0000313" key="9">
    <source>
        <dbReference type="EMBL" id="CDQ22863.1"/>
    </source>
</evidence>
<feature type="transmembrane region" description="Helical" evidence="7">
    <location>
        <begin position="261"/>
        <end position="286"/>
    </location>
</feature>
<organism evidence="9 10">
    <name type="scientific">Halobacillus karajensis</name>
    <dbReference type="NCBI Taxonomy" id="195088"/>
    <lineage>
        <taxon>Bacteria</taxon>
        <taxon>Bacillati</taxon>
        <taxon>Bacillota</taxon>
        <taxon>Bacilli</taxon>
        <taxon>Bacillales</taxon>
        <taxon>Bacillaceae</taxon>
        <taxon>Halobacillus</taxon>
    </lineage>
</organism>
<feature type="transmembrane region" description="Helical" evidence="7">
    <location>
        <begin position="37"/>
        <end position="59"/>
    </location>
</feature>
<gene>
    <name evidence="9" type="primary">gsiD</name>
    <name evidence="9" type="ORF">BN983_01080</name>
</gene>
<feature type="transmembrane region" description="Helical" evidence="7">
    <location>
        <begin position="101"/>
        <end position="125"/>
    </location>
</feature>
<evidence type="ECO:0000256" key="7">
    <source>
        <dbReference type="RuleBase" id="RU363032"/>
    </source>
</evidence>
<keyword evidence="4 7" id="KW-0812">Transmembrane</keyword>
<evidence type="ECO:0000259" key="8">
    <source>
        <dbReference type="PROSITE" id="PS50928"/>
    </source>
</evidence>
<proteinExistence type="inferred from homology"/>
<dbReference type="EMBL" id="CCDI010000001">
    <property type="protein sequence ID" value="CDQ22863.1"/>
    <property type="molecule type" value="Genomic_DNA"/>
</dbReference>
<keyword evidence="5 7" id="KW-1133">Transmembrane helix</keyword>
<dbReference type="SUPFAM" id="SSF161098">
    <property type="entry name" value="MetI-like"/>
    <property type="match status" value="1"/>
</dbReference>
<comment type="caution">
    <text evidence="9">The sequence shown here is derived from an EMBL/GenBank/DDBJ whole genome shotgun (WGS) entry which is preliminary data.</text>
</comment>
<dbReference type="InterPro" id="IPR050366">
    <property type="entry name" value="BP-dependent_transpt_permease"/>
</dbReference>
<comment type="subcellular location">
    <subcellularLocation>
        <location evidence="1 7">Cell membrane</location>
        <topology evidence="1 7">Multi-pass membrane protein</topology>
    </subcellularLocation>
</comment>
<dbReference type="Pfam" id="PF12911">
    <property type="entry name" value="OppC_N"/>
    <property type="match status" value="1"/>
</dbReference>
<dbReference type="Pfam" id="PF00528">
    <property type="entry name" value="BPD_transp_1"/>
    <property type="match status" value="1"/>
</dbReference>
<dbReference type="AlphaFoldDB" id="A0A024P2X6"/>
<reference evidence="9 10" key="2">
    <citation type="submission" date="2014-05" db="EMBL/GenBank/DDBJ databases">
        <title>Draft genome sequence of Halobacillus karajensis HK-03.</title>
        <authorList>
            <person name="Khelaifia S."/>
            <person name="Croce O."/>
            <person name="Lagier J.C."/>
            <person name="Raoult D."/>
        </authorList>
    </citation>
    <scope>NUCLEOTIDE SEQUENCE [LARGE SCALE GENOMIC DNA]</scope>
    <source>
        <strain evidence="9 10">HD-03</strain>
    </source>
</reference>
<sequence length="302" mass="32447">MADSNTLTSEQVYANKKESKKEKMIVKTAKRLLKNKLAVFGLIIIIIQVILAVFVPLFATYDPIKQDLTNAELGIGSDGHWLGTDNYGRDVWSRIVFGARISLLVGIGSVGLGLLGGIALGLVSGYFKKLDGIIMRFVDLLFAFPGILLAMLIIAMLGTSLVNVVIAISIWSIPTCARIVRGSVLSIKKQEYILAMKSLGASNFRILVKHVLPNCTAPIIVFATMRMATAILSTAALSFLGLGAQPPTAEWGAMIAAGQDFIFTSPHLTIVPGIAIMLVVFAFNVVGDGLRDALDPIMDLDQ</sequence>
<evidence type="ECO:0000256" key="6">
    <source>
        <dbReference type="ARBA" id="ARBA00023136"/>
    </source>
</evidence>
<dbReference type="GO" id="GO:0005886">
    <property type="term" value="C:plasma membrane"/>
    <property type="evidence" value="ECO:0007669"/>
    <property type="project" value="UniProtKB-SubCell"/>
</dbReference>
<evidence type="ECO:0000313" key="10">
    <source>
        <dbReference type="Proteomes" id="UP000028868"/>
    </source>
</evidence>
<dbReference type="GO" id="GO:0055085">
    <property type="term" value="P:transmembrane transport"/>
    <property type="evidence" value="ECO:0007669"/>
    <property type="project" value="InterPro"/>
</dbReference>
<dbReference type="InterPro" id="IPR025966">
    <property type="entry name" value="OppC_N"/>
</dbReference>
<evidence type="ECO:0000256" key="3">
    <source>
        <dbReference type="ARBA" id="ARBA00022475"/>
    </source>
</evidence>
<keyword evidence="2 7" id="KW-0813">Transport</keyword>
<dbReference type="CDD" id="cd06261">
    <property type="entry name" value="TM_PBP2"/>
    <property type="match status" value="1"/>
</dbReference>
<dbReference type="PANTHER" id="PTHR43386">
    <property type="entry name" value="OLIGOPEPTIDE TRANSPORT SYSTEM PERMEASE PROTEIN APPC"/>
    <property type="match status" value="1"/>
</dbReference>
<evidence type="ECO:0000256" key="4">
    <source>
        <dbReference type="ARBA" id="ARBA00022692"/>
    </source>
</evidence>
<reference evidence="10" key="1">
    <citation type="submission" date="2014-03" db="EMBL/GenBank/DDBJ databases">
        <authorList>
            <person name="Urmite Genomes U."/>
        </authorList>
    </citation>
    <scope>NUCLEOTIDE SEQUENCE [LARGE SCALE GENOMIC DNA]</scope>
    <source>
        <strain evidence="10">HD-03</strain>
    </source>
</reference>
<dbReference type="Gene3D" id="1.10.3720.10">
    <property type="entry name" value="MetI-like"/>
    <property type="match status" value="1"/>
</dbReference>
<name>A0A024P2X6_9BACI</name>
<dbReference type="Proteomes" id="UP000028868">
    <property type="component" value="Unassembled WGS sequence"/>
</dbReference>
<evidence type="ECO:0000256" key="1">
    <source>
        <dbReference type="ARBA" id="ARBA00004651"/>
    </source>
</evidence>
<keyword evidence="3" id="KW-1003">Cell membrane</keyword>
<feature type="transmembrane region" description="Helical" evidence="7">
    <location>
        <begin position="219"/>
        <end position="241"/>
    </location>
</feature>
<dbReference type="InterPro" id="IPR000515">
    <property type="entry name" value="MetI-like"/>
</dbReference>
<keyword evidence="6 7" id="KW-0472">Membrane</keyword>
<protein>
    <submittedName>
        <fullName evidence="9">Glutathione transport system permease protein GsiD</fullName>
    </submittedName>
</protein>
<evidence type="ECO:0000256" key="5">
    <source>
        <dbReference type="ARBA" id="ARBA00022989"/>
    </source>
</evidence>
<feature type="transmembrane region" description="Helical" evidence="7">
    <location>
        <begin position="137"/>
        <end position="155"/>
    </location>
</feature>
<dbReference type="InterPro" id="IPR035906">
    <property type="entry name" value="MetI-like_sf"/>
</dbReference>
<feature type="domain" description="ABC transmembrane type-1" evidence="8">
    <location>
        <begin position="99"/>
        <end position="287"/>
    </location>
</feature>
<accession>A0A024P2X6</accession>
<comment type="similarity">
    <text evidence="7">Belongs to the binding-protein-dependent transport system permease family.</text>
</comment>
<keyword evidence="10" id="KW-1185">Reference proteome</keyword>
<dbReference type="PROSITE" id="PS50928">
    <property type="entry name" value="ABC_TM1"/>
    <property type="match status" value="1"/>
</dbReference>